<feature type="transmembrane region" description="Helical" evidence="9">
    <location>
        <begin position="65"/>
        <end position="83"/>
    </location>
</feature>
<comment type="subcellular location">
    <subcellularLocation>
        <location evidence="1 9">Cell inner membrane</location>
        <topology evidence="1 9">Multi-pass membrane protein</topology>
    </subcellularLocation>
</comment>
<proteinExistence type="inferred from homology"/>
<evidence type="ECO:0000256" key="1">
    <source>
        <dbReference type="ARBA" id="ARBA00004429"/>
    </source>
</evidence>
<sequence length="264" mass="29575">MSSAAKFRRSHWQIMCDVIFALIIRELKTRFGANRLGYFWALAEPMAQAGILVLMFSLIGRSSLAGVPVAMFMLVAILPFKLFSKILPQLSAAIEANKGLLGYRQVTAADPIISRLIIEVITFFIVYVLLMGIMAWIGFSVLPDDLLQLLAVSGLTLVMATGMGLMLCAATTWWKDTGKIVSMIMQPMFIVSGIMFSATMIPQQYWFLFVWNPLFHVTELSRDAYFSAYQTPVGSFEYLGLWAIASFTLGLMAFQVNRQRFITS</sequence>
<comment type="caution">
    <text evidence="11">The sequence shown here is derived from an EMBL/GenBank/DDBJ whole genome shotgun (WGS) entry which is preliminary data.</text>
</comment>
<dbReference type="PANTHER" id="PTHR30413:SF8">
    <property type="entry name" value="TRANSPORT PERMEASE PROTEIN"/>
    <property type="match status" value="1"/>
</dbReference>
<evidence type="ECO:0000259" key="10">
    <source>
        <dbReference type="PROSITE" id="PS51012"/>
    </source>
</evidence>
<evidence type="ECO:0000256" key="3">
    <source>
        <dbReference type="ARBA" id="ARBA00022448"/>
    </source>
</evidence>
<evidence type="ECO:0000256" key="7">
    <source>
        <dbReference type="ARBA" id="ARBA00022989"/>
    </source>
</evidence>
<name>A0ABS5V4F5_9GAMM</name>
<feature type="transmembrane region" description="Helical" evidence="9">
    <location>
        <begin position="239"/>
        <end position="256"/>
    </location>
</feature>
<accession>A0ABS5V4F5</accession>
<evidence type="ECO:0000256" key="8">
    <source>
        <dbReference type="ARBA" id="ARBA00023136"/>
    </source>
</evidence>
<keyword evidence="4 9" id="KW-1003">Cell membrane</keyword>
<evidence type="ECO:0000256" key="2">
    <source>
        <dbReference type="ARBA" id="ARBA00007783"/>
    </source>
</evidence>
<protein>
    <recommendedName>
        <fullName evidence="9">Transport permease protein</fullName>
    </recommendedName>
</protein>
<organism evidence="11 12">
    <name type="scientific">Shewanella jiangmenensis</name>
    <dbReference type="NCBI Taxonomy" id="2837387"/>
    <lineage>
        <taxon>Bacteria</taxon>
        <taxon>Pseudomonadati</taxon>
        <taxon>Pseudomonadota</taxon>
        <taxon>Gammaproteobacteria</taxon>
        <taxon>Alteromonadales</taxon>
        <taxon>Shewanellaceae</taxon>
        <taxon>Shewanella</taxon>
    </lineage>
</organism>
<evidence type="ECO:0000256" key="9">
    <source>
        <dbReference type="RuleBase" id="RU361157"/>
    </source>
</evidence>
<dbReference type="Proteomes" id="UP001195903">
    <property type="component" value="Unassembled WGS sequence"/>
</dbReference>
<feature type="domain" description="ABC transmembrane type-2" evidence="10">
    <location>
        <begin position="36"/>
        <end position="257"/>
    </location>
</feature>
<dbReference type="EMBL" id="JAHEPS010000004">
    <property type="protein sequence ID" value="MBT1445342.1"/>
    <property type="molecule type" value="Genomic_DNA"/>
</dbReference>
<keyword evidence="3 9" id="KW-0813">Transport</keyword>
<dbReference type="InterPro" id="IPR047817">
    <property type="entry name" value="ABC2_TM_bact-type"/>
</dbReference>
<keyword evidence="7 9" id="KW-1133">Transmembrane helix</keyword>
<dbReference type="PROSITE" id="PS51012">
    <property type="entry name" value="ABC_TM2"/>
    <property type="match status" value="1"/>
</dbReference>
<feature type="transmembrane region" description="Helical" evidence="9">
    <location>
        <begin position="180"/>
        <end position="201"/>
    </location>
</feature>
<keyword evidence="8 9" id="KW-0472">Membrane</keyword>
<evidence type="ECO:0000256" key="5">
    <source>
        <dbReference type="ARBA" id="ARBA00022519"/>
    </source>
</evidence>
<evidence type="ECO:0000313" key="12">
    <source>
        <dbReference type="Proteomes" id="UP001195903"/>
    </source>
</evidence>
<gene>
    <name evidence="11" type="ORF">KJI95_12500</name>
</gene>
<evidence type="ECO:0000256" key="4">
    <source>
        <dbReference type="ARBA" id="ARBA00022475"/>
    </source>
</evidence>
<feature type="transmembrane region" description="Helical" evidence="9">
    <location>
        <begin position="116"/>
        <end position="137"/>
    </location>
</feature>
<dbReference type="PRINTS" id="PR00164">
    <property type="entry name" value="ABC2TRNSPORT"/>
</dbReference>
<evidence type="ECO:0000313" key="11">
    <source>
        <dbReference type="EMBL" id="MBT1445342.1"/>
    </source>
</evidence>
<dbReference type="RefSeq" id="WP_214507535.1">
    <property type="nucleotide sequence ID" value="NZ_JAHEPS010000004.1"/>
</dbReference>
<feature type="transmembrane region" description="Helical" evidence="9">
    <location>
        <begin position="38"/>
        <end position="59"/>
    </location>
</feature>
<keyword evidence="6 9" id="KW-0812">Transmembrane</keyword>
<keyword evidence="5" id="KW-0997">Cell inner membrane</keyword>
<dbReference type="Pfam" id="PF01061">
    <property type="entry name" value="ABC2_membrane"/>
    <property type="match status" value="1"/>
</dbReference>
<evidence type="ECO:0000256" key="6">
    <source>
        <dbReference type="ARBA" id="ARBA00022692"/>
    </source>
</evidence>
<dbReference type="InterPro" id="IPR013525">
    <property type="entry name" value="ABC2_TM"/>
</dbReference>
<comment type="similarity">
    <text evidence="2 9">Belongs to the ABC-2 integral membrane protein family.</text>
</comment>
<dbReference type="InterPro" id="IPR000412">
    <property type="entry name" value="ABC_2_transport"/>
</dbReference>
<feature type="transmembrane region" description="Helical" evidence="9">
    <location>
        <begin position="149"/>
        <end position="168"/>
    </location>
</feature>
<dbReference type="PANTHER" id="PTHR30413">
    <property type="entry name" value="INNER MEMBRANE TRANSPORT PERMEASE"/>
    <property type="match status" value="1"/>
</dbReference>
<reference evidence="11 12" key="1">
    <citation type="submission" date="2021-05" db="EMBL/GenBank/DDBJ databases">
        <title>Shewanella sp. JM162201.</title>
        <authorList>
            <person name="Xu S."/>
            <person name="Li A."/>
        </authorList>
    </citation>
    <scope>NUCLEOTIDE SEQUENCE [LARGE SCALE GENOMIC DNA]</scope>
    <source>
        <strain evidence="11 12">JM162201</strain>
    </source>
</reference>
<keyword evidence="12" id="KW-1185">Reference proteome</keyword>